<dbReference type="InterPro" id="IPR018503">
    <property type="entry name" value="Tetraspanin_CS"/>
</dbReference>
<dbReference type="Proteomes" id="UP000646548">
    <property type="component" value="Unassembled WGS sequence"/>
</dbReference>
<dbReference type="PANTHER" id="PTHR19282">
    <property type="entry name" value="TETRASPANIN"/>
    <property type="match status" value="1"/>
</dbReference>
<evidence type="ECO:0000313" key="8">
    <source>
        <dbReference type="Proteomes" id="UP000646548"/>
    </source>
</evidence>
<dbReference type="EMBL" id="WKFB01001239">
    <property type="protein sequence ID" value="KAF6714482.1"/>
    <property type="molecule type" value="Genomic_DNA"/>
</dbReference>
<evidence type="ECO:0000256" key="6">
    <source>
        <dbReference type="SAM" id="Phobius"/>
    </source>
</evidence>
<dbReference type="PRINTS" id="PR00259">
    <property type="entry name" value="TMFOUR"/>
</dbReference>
<evidence type="ECO:0000256" key="1">
    <source>
        <dbReference type="ARBA" id="ARBA00004141"/>
    </source>
</evidence>
<comment type="subcellular location">
    <subcellularLocation>
        <location evidence="1">Membrane</location>
        <topology evidence="1">Multi-pass membrane protein</topology>
    </subcellularLocation>
</comment>
<evidence type="ECO:0000256" key="3">
    <source>
        <dbReference type="ARBA" id="ARBA00022692"/>
    </source>
</evidence>
<proteinExistence type="inferred from homology"/>
<dbReference type="Gene3D" id="1.10.1450.10">
    <property type="entry name" value="Tetraspanin"/>
    <property type="match status" value="1"/>
</dbReference>
<organism evidence="7 8">
    <name type="scientific">Oryzias melastigma</name>
    <name type="common">Marine medaka</name>
    <dbReference type="NCBI Taxonomy" id="30732"/>
    <lineage>
        <taxon>Eukaryota</taxon>
        <taxon>Metazoa</taxon>
        <taxon>Chordata</taxon>
        <taxon>Craniata</taxon>
        <taxon>Vertebrata</taxon>
        <taxon>Euteleostomi</taxon>
        <taxon>Actinopterygii</taxon>
        <taxon>Neopterygii</taxon>
        <taxon>Teleostei</taxon>
        <taxon>Neoteleostei</taxon>
        <taxon>Acanthomorphata</taxon>
        <taxon>Ovalentaria</taxon>
        <taxon>Atherinomorphae</taxon>
        <taxon>Beloniformes</taxon>
        <taxon>Adrianichthyidae</taxon>
        <taxon>Oryziinae</taxon>
        <taxon>Oryzias</taxon>
    </lineage>
</organism>
<comment type="caution">
    <text evidence="7">The sequence shown here is derived from an EMBL/GenBank/DDBJ whole genome shotgun (WGS) entry which is preliminary data.</text>
</comment>
<dbReference type="InterPro" id="IPR018499">
    <property type="entry name" value="Tetraspanin/Peripherin"/>
</dbReference>
<name>A0A834F183_ORYME</name>
<dbReference type="AlphaFoldDB" id="A0A834F183"/>
<reference evidence="7" key="1">
    <citation type="journal article" name="BMC Genomics">
        <title>Long-read sequencing and de novo genome assembly of marine medaka (Oryzias melastigma).</title>
        <authorList>
            <person name="Liang P."/>
            <person name="Saqib H.S.A."/>
            <person name="Ni X."/>
            <person name="Shen Y."/>
        </authorList>
    </citation>
    <scope>NUCLEOTIDE SEQUENCE</scope>
    <source>
        <strain evidence="7">Bigg-433</strain>
    </source>
</reference>
<sequence>MSCCESCCIQSCCRNHHHGCEHLRQDSPHPLQLHLLDLRLRHTRGRHLPESDQRCKSGISGRDLHQSLFLILNDKKKNILSSSFQLTNSALPGVDLMIAIGTIIMVLGFLGCYGAYRESSCMLLIFFILLLLIFILLLAAGILGALSEKTVNDWVKKRLQDFTPLTKQPESVKQDLEALQAKLKCCGIINGPGDWEKPPPSCYCNGTDTTDCKNGIQNTPCSTKIIDLMQQNMQVVLGISFAIAAILIFGMIFSMMIYCQIRKKGGATRP</sequence>
<accession>A0A834F183</accession>
<gene>
    <name evidence="7" type="ORF">FQA47_018622</name>
</gene>
<evidence type="ECO:0000313" key="7">
    <source>
        <dbReference type="EMBL" id="KAF6714482.1"/>
    </source>
</evidence>
<dbReference type="PROSITE" id="PS00421">
    <property type="entry name" value="TM4_1"/>
    <property type="match status" value="1"/>
</dbReference>
<keyword evidence="4 6" id="KW-1133">Transmembrane helix</keyword>
<dbReference type="GO" id="GO:0005886">
    <property type="term" value="C:plasma membrane"/>
    <property type="evidence" value="ECO:0007669"/>
    <property type="project" value="TreeGrafter"/>
</dbReference>
<dbReference type="InterPro" id="IPR008952">
    <property type="entry name" value="Tetraspanin_EC2_sf"/>
</dbReference>
<feature type="transmembrane region" description="Helical" evidence="6">
    <location>
        <begin position="96"/>
        <end position="116"/>
    </location>
</feature>
<evidence type="ECO:0000256" key="4">
    <source>
        <dbReference type="ARBA" id="ARBA00022989"/>
    </source>
</evidence>
<evidence type="ECO:0000256" key="5">
    <source>
        <dbReference type="ARBA" id="ARBA00023136"/>
    </source>
</evidence>
<keyword evidence="3 6" id="KW-0812">Transmembrane</keyword>
<keyword evidence="5 6" id="KW-0472">Membrane</keyword>
<comment type="similarity">
    <text evidence="2">Belongs to the tetraspanin (TM4SF) family.</text>
</comment>
<feature type="transmembrane region" description="Helical" evidence="6">
    <location>
        <begin position="123"/>
        <end position="146"/>
    </location>
</feature>
<dbReference type="PANTHER" id="PTHR19282:SF380">
    <property type="entry name" value="TETRASPANIN-8"/>
    <property type="match status" value="1"/>
</dbReference>
<dbReference type="SUPFAM" id="SSF48652">
    <property type="entry name" value="Tetraspanin"/>
    <property type="match status" value="1"/>
</dbReference>
<dbReference type="Pfam" id="PF00335">
    <property type="entry name" value="Tetraspanin"/>
    <property type="match status" value="1"/>
</dbReference>
<protein>
    <submittedName>
        <fullName evidence="7">Tetraspanin-8</fullName>
    </submittedName>
</protein>
<feature type="transmembrane region" description="Helical" evidence="6">
    <location>
        <begin position="235"/>
        <end position="259"/>
    </location>
</feature>
<evidence type="ECO:0000256" key="2">
    <source>
        <dbReference type="ARBA" id="ARBA00006840"/>
    </source>
</evidence>